<dbReference type="CDD" id="cd21807">
    <property type="entry name" value="ABC-2_lan_permease_MutE_EpiE-like"/>
    <property type="match status" value="1"/>
</dbReference>
<name>A0A0F7FBL5_PAEDU</name>
<keyword evidence="1" id="KW-0812">Transmembrane</keyword>
<dbReference type="InterPro" id="IPR021205">
    <property type="entry name" value="Lanti_perm_SpaE/MutE/EpiE-like"/>
</dbReference>
<reference evidence="2 3" key="1">
    <citation type="submission" date="2015-03" db="EMBL/GenBank/DDBJ databases">
        <authorList>
            <person name="Abdul Halim M."/>
        </authorList>
    </citation>
    <scope>NUCLEOTIDE SEQUENCE [LARGE SCALE GENOMIC DNA]</scope>
    <source>
        <strain evidence="2 3">ATCC 35681</strain>
    </source>
</reference>
<protein>
    <recommendedName>
        <fullName evidence="4">Multidrug ABC transporter permease</fullName>
    </recommendedName>
</protein>
<feature type="transmembrane region" description="Helical" evidence="1">
    <location>
        <begin position="96"/>
        <end position="124"/>
    </location>
</feature>
<feature type="transmembrane region" description="Helical" evidence="1">
    <location>
        <begin position="130"/>
        <end position="148"/>
    </location>
</feature>
<evidence type="ECO:0000313" key="2">
    <source>
        <dbReference type="EMBL" id="AKG35628.1"/>
    </source>
</evidence>
<dbReference type="AlphaFoldDB" id="A0A0F7FBL5"/>
<dbReference type="RefSeq" id="WP_025696253.1">
    <property type="nucleotide sequence ID" value="NZ_ASQQ01000437.1"/>
</dbReference>
<proteinExistence type="predicted"/>
<evidence type="ECO:0000256" key="1">
    <source>
        <dbReference type="SAM" id="Phobius"/>
    </source>
</evidence>
<dbReference type="PATRIC" id="fig|1333534.5.peg.3183"/>
<keyword evidence="1" id="KW-1133">Transmembrane helix</keyword>
<gene>
    <name evidence="2" type="ORF">VK70_14450</name>
</gene>
<dbReference type="EMBL" id="CP011114">
    <property type="protein sequence ID" value="AKG35628.1"/>
    <property type="molecule type" value="Genomic_DNA"/>
</dbReference>
<dbReference type="Pfam" id="PF12730">
    <property type="entry name" value="ABC2_membrane_4"/>
    <property type="match status" value="1"/>
</dbReference>
<dbReference type="Proteomes" id="UP000034189">
    <property type="component" value="Chromosome"/>
</dbReference>
<evidence type="ECO:0000313" key="3">
    <source>
        <dbReference type="Proteomes" id="UP000034189"/>
    </source>
</evidence>
<feature type="transmembrane region" description="Helical" evidence="1">
    <location>
        <begin position="220"/>
        <end position="244"/>
    </location>
</feature>
<keyword evidence="1" id="KW-0472">Membrane</keyword>
<sequence>MKAYVSSEWMKYRRTVTPWLIVCGPLIIALAEMIFNFMIPEGVKWVYILLNVHNWWSTVALPFGIILLVALAVSYERRSGAWKVLNTYPHKPGKLYVAKLTTLVIHILLAGALFAIFVFILNVWVALGPIPWGKLISGFLVAWLAGLGQMAIMMWLAHVFGFGLTITVGFIGLVSGILMAERSSWIINPWSWPIRALEPIFGFHANGMLLEPGSPLLNPIYISIAIALGIITAVVFAVLGTLWFNRREVR</sequence>
<dbReference type="NCBIfam" id="TIGR03732">
    <property type="entry name" value="lanti_perm_MutE"/>
    <property type="match status" value="1"/>
</dbReference>
<feature type="transmembrane region" description="Helical" evidence="1">
    <location>
        <begin position="55"/>
        <end position="75"/>
    </location>
</feature>
<organism evidence="2 3">
    <name type="scientific">Paenibacillus durus ATCC 35681</name>
    <dbReference type="NCBI Taxonomy" id="1333534"/>
    <lineage>
        <taxon>Bacteria</taxon>
        <taxon>Bacillati</taxon>
        <taxon>Bacillota</taxon>
        <taxon>Bacilli</taxon>
        <taxon>Bacillales</taxon>
        <taxon>Paenibacillaceae</taxon>
        <taxon>Paenibacillus</taxon>
    </lineage>
</organism>
<dbReference type="OrthoDB" id="9776525at2"/>
<feature type="transmembrane region" description="Helical" evidence="1">
    <location>
        <begin position="16"/>
        <end position="35"/>
    </location>
</feature>
<accession>A0A0F7FBL5</accession>
<evidence type="ECO:0008006" key="4">
    <source>
        <dbReference type="Google" id="ProtNLM"/>
    </source>
</evidence>
<dbReference type="HOGENOM" id="CLU_077103_0_1_9"/>
<feature type="transmembrane region" description="Helical" evidence="1">
    <location>
        <begin position="155"/>
        <end position="180"/>
    </location>
</feature>
<reference evidence="2 3" key="2">
    <citation type="journal article" date="2016" name="Genome Announc.">
        <title>Genome Sequence of a Gram-Positive Diazotroph, Paenibacillus durus Type Strain ATCC 35681.</title>
        <authorList>
            <person name="Halim M.A."/>
            <person name="Rahman A.Y."/>
            <person name="Sim K.S."/>
            <person name="Yam H.C."/>
            <person name="Rahim A.A."/>
            <person name="Ghazali A.H."/>
            <person name="Najimudin N."/>
        </authorList>
    </citation>
    <scope>NUCLEOTIDE SEQUENCE [LARGE SCALE GENOMIC DNA]</scope>
    <source>
        <strain evidence="2 3">ATCC 35681</strain>
    </source>
</reference>